<evidence type="ECO:0000313" key="2">
    <source>
        <dbReference type="EMBL" id="KAH1171022.1"/>
    </source>
</evidence>
<accession>A0A9D3WZQ9</accession>
<sequence>MVLMPKKREKNPNTKPLLSPLDFCQLVICVFVTSVTLPKGFSLCRKQQTSKGSSVQPPGRDVDTHPPAPMRLWQAELSGYRIGSCLGSVGRWRQVGVFLRGFSLLVHL</sequence>
<protein>
    <submittedName>
        <fullName evidence="2">Uncharacterized protein</fullName>
    </submittedName>
</protein>
<organism evidence="2 3">
    <name type="scientific">Mauremys mutica</name>
    <name type="common">yellowpond turtle</name>
    <dbReference type="NCBI Taxonomy" id="74926"/>
    <lineage>
        <taxon>Eukaryota</taxon>
        <taxon>Metazoa</taxon>
        <taxon>Chordata</taxon>
        <taxon>Craniata</taxon>
        <taxon>Vertebrata</taxon>
        <taxon>Euteleostomi</taxon>
        <taxon>Archelosauria</taxon>
        <taxon>Testudinata</taxon>
        <taxon>Testudines</taxon>
        <taxon>Cryptodira</taxon>
        <taxon>Durocryptodira</taxon>
        <taxon>Testudinoidea</taxon>
        <taxon>Geoemydidae</taxon>
        <taxon>Geoemydinae</taxon>
        <taxon>Mauremys</taxon>
    </lineage>
</organism>
<evidence type="ECO:0000313" key="3">
    <source>
        <dbReference type="Proteomes" id="UP000827986"/>
    </source>
</evidence>
<name>A0A9D3WZQ9_9SAUR</name>
<gene>
    <name evidence="2" type="ORF">KIL84_006640</name>
</gene>
<dbReference type="EMBL" id="JAHDVG010000483">
    <property type="protein sequence ID" value="KAH1171022.1"/>
    <property type="molecule type" value="Genomic_DNA"/>
</dbReference>
<feature type="region of interest" description="Disordered" evidence="1">
    <location>
        <begin position="48"/>
        <end position="68"/>
    </location>
</feature>
<dbReference type="Proteomes" id="UP000827986">
    <property type="component" value="Unassembled WGS sequence"/>
</dbReference>
<reference evidence="2" key="1">
    <citation type="submission" date="2021-09" db="EMBL/GenBank/DDBJ databases">
        <title>The genome of Mauremys mutica provides insights into the evolution of semi-aquatic lifestyle.</title>
        <authorList>
            <person name="Gong S."/>
            <person name="Gao Y."/>
        </authorList>
    </citation>
    <scope>NUCLEOTIDE SEQUENCE</scope>
    <source>
        <strain evidence="2">MM-2020</strain>
        <tissue evidence="2">Muscle</tissue>
    </source>
</reference>
<dbReference type="AlphaFoldDB" id="A0A9D3WZQ9"/>
<keyword evidence="3" id="KW-1185">Reference proteome</keyword>
<proteinExistence type="predicted"/>
<evidence type="ECO:0000256" key="1">
    <source>
        <dbReference type="SAM" id="MobiDB-lite"/>
    </source>
</evidence>
<comment type="caution">
    <text evidence="2">The sequence shown here is derived from an EMBL/GenBank/DDBJ whole genome shotgun (WGS) entry which is preliminary data.</text>
</comment>